<evidence type="ECO:0000259" key="1">
    <source>
        <dbReference type="Pfam" id="PF13403"/>
    </source>
</evidence>
<organism evidence="2 3">
    <name type="scientific">Pelagovum pacificum</name>
    <dbReference type="NCBI Taxonomy" id="2588711"/>
    <lineage>
        <taxon>Bacteria</taxon>
        <taxon>Pseudomonadati</taxon>
        <taxon>Pseudomonadota</taxon>
        <taxon>Alphaproteobacteria</taxon>
        <taxon>Rhodobacterales</taxon>
        <taxon>Paracoccaceae</taxon>
        <taxon>Pelagovum</taxon>
    </lineage>
</organism>
<evidence type="ECO:0000313" key="2">
    <source>
        <dbReference type="EMBL" id="TNY32097.1"/>
    </source>
</evidence>
<dbReference type="Proteomes" id="UP000314011">
    <property type="component" value="Unassembled WGS sequence"/>
</dbReference>
<dbReference type="InterPro" id="IPR036844">
    <property type="entry name" value="Hint_dom_sf"/>
</dbReference>
<name>A0A5C5GDJ2_9RHOB</name>
<protein>
    <submittedName>
        <fullName evidence="2">Hint domain-containing protein</fullName>
    </submittedName>
</protein>
<dbReference type="AlphaFoldDB" id="A0A5C5GDJ2"/>
<proteinExistence type="predicted"/>
<dbReference type="Gene3D" id="2.170.16.10">
    <property type="entry name" value="Hedgehog/Intein (Hint) domain"/>
    <property type="match status" value="1"/>
</dbReference>
<sequence length="376" mass="41426">MIPDIAAAWMGVLQMTFFHDKGHVPKLPDLIELSSIDEYTTYTKGGSDQILGVVDNATYTGDDDNGATVKELNDTWADGGILEIDGVRYTIDVITPESFSTDNTLRITSPDGDVTLEGNEFRSEFAFIKATPVGGGDVRNFLVLEDCSFAGQISSITTGDLDYTPLGNDVKINASKDEDISIICFTPGTLIATPLGERPVETLVAGDRIFTRDNGIQELRWVGRRDLTAEELMADPKLRPVRIRAGSLPGNNPERDLVVSPAHRILLTGPRAALLFEESEVLAAANHLVGRAGIERIMAPGISYIHLMFDQHEVILSNGAWTESFQPSERNLRGLEEDQREELALLFPDLQHQSADRTFHAARKSLKRHETRLLAQ</sequence>
<keyword evidence="3" id="KW-1185">Reference proteome</keyword>
<dbReference type="InterPro" id="IPR028992">
    <property type="entry name" value="Hedgehog/Intein_dom"/>
</dbReference>
<dbReference type="SUPFAM" id="SSF51294">
    <property type="entry name" value="Hedgehog/intein (Hint) domain"/>
    <property type="match status" value="1"/>
</dbReference>
<dbReference type="Pfam" id="PF13403">
    <property type="entry name" value="Hint_2"/>
    <property type="match status" value="1"/>
</dbReference>
<reference evidence="2 3" key="1">
    <citation type="submission" date="2019-06" db="EMBL/GenBank/DDBJ databases">
        <title>Genome of new Rhodobacteraceae sp. SM1903.</title>
        <authorList>
            <person name="Ren X."/>
        </authorList>
    </citation>
    <scope>NUCLEOTIDE SEQUENCE [LARGE SCALE GENOMIC DNA]</scope>
    <source>
        <strain evidence="2 3">SM1903</strain>
    </source>
</reference>
<dbReference type="OrthoDB" id="6305173at2"/>
<feature type="domain" description="Hedgehog/Intein (Hint)" evidence="1">
    <location>
        <begin position="183"/>
        <end position="328"/>
    </location>
</feature>
<gene>
    <name evidence="2" type="ORF">FHY64_02000</name>
</gene>
<dbReference type="EMBL" id="VFFF01000001">
    <property type="protein sequence ID" value="TNY32097.1"/>
    <property type="molecule type" value="Genomic_DNA"/>
</dbReference>
<evidence type="ECO:0000313" key="3">
    <source>
        <dbReference type="Proteomes" id="UP000314011"/>
    </source>
</evidence>
<comment type="caution">
    <text evidence="2">The sequence shown here is derived from an EMBL/GenBank/DDBJ whole genome shotgun (WGS) entry which is preliminary data.</text>
</comment>
<accession>A0A5C5GDJ2</accession>